<name>A0A6J5L7P9_9CAUD</name>
<accession>A0A6J5L7P9</accession>
<proteinExistence type="predicted"/>
<reference evidence="2" key="1">
    <citation type="submission" date="2020-04" db="EMBL/GenBank/DDBJ databases">
        <authorList>
            <person name="Chiriac C."/>
            <person name="Salcher M."/>
            <person name="Ghai R."/>
            <person name="Kavagutti S V."/>
        </authorList>
    </citation>
    <scope>NUCLEOTIDE SEQUENCE</scope>
</reference>
<feature type="region of interest" description="Disordered" evidence="1">
    <location>
        <begin position="1"/>
        <end position="70"/>
    </location>
</feature>
<protein>
    <submittedName>
        <fullName evidence="2">HNHc domain containing protein</fullName>
    </submittedName>
</protein>
<sequence length="70" mass="7692">MLRRQANAAGITHKGDGKDLDHVKPLSKGGANTMSNTRVVSASENRSFARNTDGSLRNQMSTRERKAKHK</sequence>
<gene>
    <name evidence="2" type="ORF">UFOVP128_3</name>
    <name evidence="3" type="ORF">UFOVP243_41</name>
</gene>
<organism evidence="2">
    <name type="scientific">uncultured Caudovirales phage</name>
    <dbReference type="NCBI Taxonomy" id="2100421"/>
    <lineage>
        <taxon>Viruses</taxon>
        <taxon>Duplodnaviria</taxon>
        <taxon>Heunggongvirae</taxon>
        <taxon>Uroviricota</taxon>
        <taxon>Caudoviricetes</taxon>
        <taxon>Peduoviridae</taxon>
        <taxon>Maltschvirus</taxon>
        <taxon>Maltschvirus maltsch</taxon>
    </lineage>
</organism>
<feature type="compositionally biased region" description="Polar residues" evidence="1">
    <location>
        <begin position="30"/>
        <end position="61"/>
    </location>
</feature>
<dbReference type="EMBL" id="LR798296">
    <property type="protein sequence ID" value="CAB5222072.1"/>
    <property type="molecule type" value="Genomic_DNA"/>
</dbReference>
<evidence type="ECO:0000313" key="2">
    <source>
        <dbReference type="EMBL" id="CAB4130504.1"/>
    </source>
</evidence>
<dbReference type="EMBL" id="LR796239">
    <property type="protein sequence ID" value="CAB4130504.1"/>
    <property type="molecule type" value="Genomic_DNA"/>
</dbReference>
<evidence type="ECO:0000313" key="3">
    <source>
        <dbReference type="EMBL" id="CAB5222072.1"/>
    </source>
</evidence>
<dbReference type="Gene3D" id="1.10.30.50">
    <property type="match status" value="1"/>
</dbReference>
<evidence type="ECO:0000256" key="1">
    <source>
        <dbReference type="SAM" id="MobiDB-lite"/>
    </source>
</evidence>
<feature type="compositionally biased region" description="Basic and acidic residues" evidence="1">
    <location>
        <begin position="13"/>
        <end position="24"/>
    </location>
</feature>